<dbReference type="HAMAP" id="MF_02078">
    <property type="entry name" value="MurJ_MviN"/>
    <property type="match status" value="1"/>
</dbReference>
<feature type="transmembrane region" description="Helical" evidence="8">
    <location>
        <begin position="84"/>
        <end position="107"/>
    </location>
</feature>
<keyword evidence="7 8" id="KW-0472">Membrane</keyword>
<evidence type="ECO:0000256" key="5">
    <source>
        <dbReference type="ARBA" id="ARBA00022984"/>
    </source>
</evidence>
<evidence type="ECO:0000256" key="6">
    <source>
        <dbReference type="ARBA" id="ARBA00022989"/>
    </source>
</evidence>
<feature type="transmembrane region" description="Helical" evidence="8">
    <location>
        <begin position="189"/>
        <end position="209"/>
    </location>
</feature>
<evidence type="ECO:0000256" key="1">
    <source>
        <dbReference type="ARBA" id="ARBA00004651"/>
    </source>
</evidence>
<feature type="transmembrane region" description="Helical" evidence="8">
    <location>
        <begin position="381"/>
        <end position="401"/>
    </location>
</feature>
<feature type="transmembrane region" description="Helical" evidence="8">
    <location>
        <begin position="495"/>
        <end position="516"/>
    </location>
</feature>
<keyword evidence="2 8" id="KW-1003">Cell membrane</keyword>
<protein>
    <recommendedName>
        <fullName evidence="8">Probable lipid II flippase MurJ</fullName>
    </recommendedName>
</protein>
<feature type="transmembrane region" description="Helical" evidence="8">
    <location>
        <begin position="311"/>
        <end position="328"/>
    </location>
</feature>
<feature type="transmembrane region" description="Helical" evidence="8">
    <location>
        <begin position="12"/>
        <end position="38"/>
    </location>
</feature>
<evidence type="ECO:0000256" key="8">
    <source>
        <dbReference type="HAMAP-Rule" id="MF_02078"/>
    </source>
</evidence>
<name>A0A494WU59_9FIRM</name>
<dbReference type="PIRSF" id="PIRSF002869">
    <property type="entry name" value="MviN"/>
    <property type="match status" value="1"/>
</dbReference>
<dbReference type="EMBL" id="RBWE01000001">
    <property type="protein sequence ID" value="RKO66956.1"/>
    <property type="molecule type" value="Genomic_DNA"/>
</dbReference>
<dbReference type="InterPro" id="IPR004268">
    <property type="entry name" value="MurJ"/>
</dbReference>
<keyword evidence="6 8" id="KW-1133">Transmembrane helix</keyword>
<dbReference type="OrthoDB" id="9804143at2"/>
<evidence type="ECO:0000256" key="3">
    <source>
        <dbReference type="ARBA" id="ARBA00022692"/>
    </source>
</evidence>
<evidence type="ECO:0000256" key="9">
    <source>
        <dbReference type="PIRNR" id="PIRNR002869"/>
    </source>
</evidence>
<feature type="transmembrane region" description="Helical" evidence="8">
    <location>
        <begin position="407"/>
        <end position="429"/>
    </location>
</feature>
<dbReference type="UniPathway" id="UPA00219"/>
<dbReference type="GO" id="GO:0071555">
    <property type="term" value="P:cell wall organization"/>
    <property type="evidence" value="ECO:0007669"/>
    <property type="project" value="UniProtKB-UniRule"/>
</dbReference>
<feature type="transmembrane region" description="Helical" evidence="8">
    <location>
        <begin position="161"/>
        <end position="183"/>
    </location>
</feature>
<organism evidence="10 11">
    <name type="scientific">Desulfofundulus salinus</name>
    <dbReference type="NCBI Taxonomy" id="2419843"/>
    <lineage>
        <taxon>Bacteria</taxon>
        <taxon>Bacillati</taxon>
        <taxon>Bacillota</taxon>
        <taxon>Clostridia</taxon>
        <taxon>Eubacteriales</taxon>
        <taxon>Peptococcaceae</taxon>
        <taxon>Desulfofundulus</taxon>
    </lineage>
</organism>
<dbReference type="GO" id="GO:0008360">
    <property type="term" value="P:regulation of cell shape"/>
    <property type="evidence" value="ECO:0007669"/>
    <property type="project" value="UniProtKB-UniRule"/>
</dbReference>
<feature type="transmembrane region" description="Helical" evidence="8">
    <location>
        <begin position="274"/>
        <end position="291"/>
    </location>
</feature>
<feature type="transmembrane region" description="Helical" evidence="8">
    <location>
        <begin position="44"/>
        <end position="72"/>
    </location>
</feature>
<feature type="transmembrane region" description="Helical" evidence="8">
    <location>
        <begin position="449"/>
        <end position="475"/>
    </location>
</feature>
<evidence type="ECO:0000256" key="7">
    <source>
        <dbReference type="ARBA" id="ARBA00023136"/>
    </source>
</evidence>
<accession>A0A494WU59</accession>
<keyword evidence="8 9" id="KW-0813">Transport</keyword>
<comment type="caution">
    <text evidence="10">The sequence shown here is derived from an EMBL/GenBank/DDBJ whole genome shotgun (WGS) entry which is preliminary data.</text>
</comment>
<reference evidence="10 11" key="1">
    <citation type="submission" date="2018-10" db="EMBL/GenBank/DDBJ databases">
        <authorList>
            <person name="Grouzdev D.S."/>
            <person name="Krutkina M.S."/>
            <person name="Tourova T.P."/>
            <person name="Nazina T.N."/>
        </authorList>
    </citation>
    <scope>NUCLEOTIDE SEQUENCE [LARGE SCALE GENOMIC DNA]</scope>
    <source>
        <strain evidence="10 11">435</strain>
    </source>
</reference>
<keyword evidence="11" id="KW-1185">Reference proteome</keyword>
<dbReference type="InterPro" id="IPR051050">
    <property type="entry name" value="Lipid_II_flippase_MurJ/MviN"/>
</dbReference>
<evidence type="ECO:0000256" key="4">
    <source>
        <dbReference type="ARBA" id="ARBA00022960"/>
    </source>
</evidence>
<keyword evidence="3 8" id="KW-0812">Transmembrane</keyword>
<comment type="subcellular location">
    <subcellularLocation>
        <location evidence="1 8">Cell membrane</location>
        <topology evidence="1 8">Multi-pass membrane protein</topology>
    </subcellularLocation>
</comment>
<dbReference type="NCBIfam" id="TIGR01695">
    <property type="entry name" value="murJ_mviN"/>
    <property type="match status" value="1"/>
</dbReference>
<keyword evidence="4 8" id="KW-0133">Cell shape</keyword>
<dbReference type="PANTHER" id="PTHR47019:SF1">
    <property type="entry name" value="LIPID II FLIPPASE MURJ"/>
    <property type="match status" value="1"/>
</dbReference>
<comment type="similarity">
    <text evidence="8 9">Belongs to the MurJ/MviN family.</text>
</comment>
<dbReference type="CDD" id="cd13123">
    <property type="entry name" value="MATE_MurJ_like"/>
    <property type="match status" value="1"/>
</dbReference>
<dbReference type="AlphaFoldDB" id="A0A494WU59"/>
<feature type="transmembrane region" description="Helical" evidence="8">
    <location>
        <begin position="230"/>
        <end position="249"/>
    </location>
</feature>
<dbReference type="GO" id="GO:0034204">
    <property type="term" value="P:lipid translocation"/>
    <property type="evidence" value="ECO:0007669"/>
    <property type="project" value="TreeGrafter"/>
</dbReference>
<dbReference type="PANTHER" id="PTHR47019">
    <property type="entry name" value="LIPID II FLIPPASE MURJ"/>
    <property type="match status" value="1"/>
</dbReference>
<gene>
    <name evidence="8 10" type="primary">murJ</name>
    <name evidence="10" type="ORF">D7024_08360</name>
</gene>
<dbReference type="GO" id="GO:0005886">
    <property type="term" value="C:plasma membrane"/>
    <property type="evidence" value="ECO:0007669"/>
    <property type="project" value="UniProtKB-SubCell"/>
</dbReference>
<dbReference type="GO" id="GO:0009252">
    <property type="term" value="P:peptidoglycan biosynthetic process"/>
    <property type="evidence" value="ECO:0007669"/>
    <property type="project" value="UniProtKB-UniRule"/>
</dbReference>
<dbReference type="Proteomes" id="UP000271256">
    <property type="component" value="Unassembled WGS sequence"/>
</dbReference>
<comment type="pathway">
    <text evidence="8">Cell wall biogenesis; peptidoglycan biosynthesis.</text>
</comment>
<keyword evidence="8 9" id="KW-0961">Cell wall biogenesis/degradation</keyword>
<dbReference type="GO" id="GO:0015648">
    <property type="term" value="F:lipid-linked peptidoglycan transporter activity"/>
    <property type="evidence" value="ECO:0007669"/>
    <property type="project" value="UniProtKB-UniRule"/>
</dbReference>
<feature type="transmembrane region" description="Helical" evidence="8">
    <location>
        <begin position="348"/>
        <end position="369"/>
    </location>
</feature>
<evidence type="ECO:0000313" key="10">
    <source>
        <dbReference type="EMBL" id="RKO66956.1"/>
    </source>
</evidence>
<proteinExistence type="inferred from homology"/>
<evidence type="ECO:0000313" key="11">
    <source>
        <dbReference type="Proteomes" id="UP000271256"/>
    </source>
</evidence>
<sequence length="540" mass="58289">MTNQERIARATALVMGATILSKIMGFGREAVLAAAFGASAATDAYLVAMIIPALLFGLVGTTITTVGIPFFSEYIHRPDKRSELPVLIWTSFHAVTGALLVIALLGLPAAPWLVRILAPGFTPEQAALTTQLVRVLLPMVVIMGMVGWAQGVLNAHQHFAAPAFMGIPYNIIMIGGILLAGAYGGIAGVAWATVLATASQFLIQVPALYRRRITYRPVFNWRHPALKKMLWLAGPVLIGVGANQLNVIVDRMLASSLAEGSISALNYAQRVLNLPQGLFAIPLITVLYPTLTERTALEDSTGFLAGLSRGLRVLAFVLIPLTVGMMILREDLVQFIFQRGAFDARDAGMTAVALLFYTPGLLFLMWREFLNRAFYALQDTWTPMGTGLVAVAVNIVLNLILVRYTGLAGLALATSAAAGIGCMLLFWLLRRRLGHIGGAALLRETGRILTASVMMGLLVWWLDVRGLALMGWPFLEGLAVDFLGSGGVTSFVLQGLRLGALITSGGCFYFLGCWLLQVGEMNYALELARNILHRLRPAAR</sequence>
<keyword evidence="5 8" id="KW-0573">Peptidoglycan synthesis</keyword>
<comment type="function">
    <text evidence="8 9">Involved in peptidoglycan biosynthesis. Transports lipid-linked peptidoglycan precursors from the inner to the outer leaflet of the cytoplasmic membrane.</text>
</comment>
<dbReference type="PRINTS" id="PR01806">
    <property type="entry name" value="VIRFACTRMVIN"/>
</dbReference>
<feature type="transmembrane region" description="Helical" evidence="8">
    <location>
        <begin position="127"/>
        <end position="149"/>
    </location>
</feature>
<dbReference type="Pfam" id="PF03023">
    <property type="entry name" value="MurJ"/>
    <property type="match status" value="1"/>
</dbReference>
<evidence type="ECO:0000256" key="2">
    <source>
        <dbReference type="ARBA" id="ARBA00022475"/>
    </source>
</evidence>